<accession>A0A251R686</accession>
<dbReference type="InterPro" id="IPR000719">
    <property type="entry name" value="Prot_kinase_dom"/>
</dbReference>
<feature type="chain" id="PRO_5013168598" description="Protein kinase domain-containing protein" evidence="9">
    <location>
        <begin position="28"/>
        <end position="408"/>
    </location>
</feature>
<dbReference type="Gene3D" id="1.10.510.10">
    <property type="entry name" value="Transferase(Phosphotransferase) domain 1"/>
    <property type="match status" value="1"/>
</dbReference>
<keyword evidence="7" id="KW-0325">Glycoprotein</keyword>
<keyword evidence="2" id="KW-0723">Serine/threonine-protein kinase</keyword>
<evidence type="ECO:0000313" key="12">
    <source>
        <dbReference type="Proteomes" id="UP000006882"/>
    </source>
</evidence>
<dbReference type="SUPFAM" id="SSF56112">
    <property type="entry name" value="Protein kinase-like (PK-like)"/>
    <property type="match status" value="1"/>
</dbReference>
<dbReference type="Proteomes" id="UP000006882">
    <property type="component" value="Chromosome G1"/>
</dbReference>
<dbReference type="STRING" id="3760.A0A251R686"/>
<keyword evidence="12" id="KW-1185">Reference proteome</keyword>
<sequence length="408" mass="46101">MTRKELFIASVILSSVVIYQSINEVEARILEQVCPSSSCGDIQNISFPFHLKGDPVGCGYPAYELSCVNNKTILEYDPGTYYVKNISYNEHSVDELTDDFPYRPLGHLSYISFANCSTNISNLASIEFPCFRRNGTHQEKSCSLISIAPADSVDVKFPSYEDVMKVLQAGFNLGWEYYVWFVYVSFDLFWNIPLALILIIRHICAPLAIFVFLIHKYCTTRKRVDNREIVVLHNEQSLMPTRYSYTDVVAMTNNFEDKLGLQGGLGSVYKGQLPDGCLIVVKMLENSRFQSFKWEKLHEFALRIARGIEYLHKGSDVCILHLEMKPQNVLLDHNFIPKISDAGLAKFYPEDYDFVFVSTLRGTAGYIAPELNSRNVGTVSSKSDVYSFGMLMLGMAGGRMDVNPKASS</sequence>
<evidence type="ECO:0000256" key="2">
    <source>
        <dbReference type="ARBA" id="ARBA00022527"/>
    </source>
</evidence>
<dbReference type="InterPro" id="IPR025287">
    <property type="entry name" value="WAK_GUB"/>
</dbReference>
<proteinExistence type="predicted"/>
<dbReference type="InterPro" id="IPR045874">
    <property type="entry name" value="LRK10/LRL21-25-like"/>
</dbReference>
<evidence type="ECO:0000256" key="9">
    <source>
        <dbReference type="SAM" id="SignalP"/>
    </source>
</evidence>
<keyword evidence="5 8" id="KW-1133">Transmembrane helix</keyword>
<keyword evidence="4 9" id="KW-0732">Signal</keyword>
<keyword evidence="2" id="KW-0808">Transferase</keyword>
<protein>
    <recommendedName>
        <fullName evidence="10">Protein kinase domain-containing protein</fullName>
    </recommendedName>
</protein>
<keyword evidence="3 8" id="KW-0812">Transmembrane</keyword>
<evidence type="ECO:0000256" key="7">
    <source>
        <dbReference type="ARBA" id="ARBA00023180"/>
    </source>
</evidence>
<dbReference type="GO" id="GO:0016020">
    <property type="term" value="C:membrane"/>
    <property type="evidence" value="ECO:0007669"/>
    <property type="project" value="UniProtKB-SubCell"/>
</dbReference>
<dbReference type="Pfam" id="PF13947">
    <property type="entry name" value="GUB_WAK_bind"/>
    <property type="match status" value="1"/>
</dbReference>
<dbReference type="GO" id="GO:0005524">
    <property type="term" value="F:ATP binding"/>
    <property type="evidence" value="ECO:0007669"/>
    <property type="project" value="InterPro"/>
</dbReference>
<name>A0A251R686_PRUPE</name>
<feature type="transmembrane region" description="Helical" evidence="8">
    <location>
        <begin position="188"/>
        <end position="214"/>
    </location>
</feature>
<dbReference type="AlphaFoldDB" id="A0A251R686"/>
<comment type="subcellular location">
    <subcellularLocation>
        <location evidence="1">Membrane</location>
        <topology evidence="1">Single-pass type I membrane protein</topology>
    </subcellularLocation>
</comment>
<evidence type="ECO:0000313" key="11">
    <source>
        <dbReference type="EMBL" id="ONI31541.1"/>
    </source>
</evidence>
<evidence type="ECO:0000256" key="1">
    <source>
        <dbReference type="ARBA" id="ARBA00004479"/>
    </source>
</evidence>
<evidence type="ECO:0000259" key="10">
    <source>
        <dbReference type="PROSITE" id="PS50011"/>
    </source>
</evidence>
<keyword evidence="2" id="KW-0418">Kinase</keyword>
<reference evidence="11 12" key="1">
    <citation type="journal article" date="2013" name="Nat. Genet.">
        <title>The high-quality draft genome of peach (Prunus persica) identifies unique patterns of genetic diversity, domestication and genome evolution.</title>
        <authorList>
            <consortium name="International Peach Genome Initiative"/>
            <person name="Verde I."/>
            <person name="Abbott A.G."/>
            <person name="Scalabrin S."/>
            <person name="Jung S."/>
            <person name="Shu S."/>
            <person name="Marroni F."/>
            <person name="Zhebentyayeva T."/>
            <person name="Dettori M.T."/>
            <person name="Grimwood J."/>
            <person name="Cattonaro F."/>
            <person name="Zuccolo A."/>
            <person name="Rossini L."/>
            <person name="Jenkins J."/>
            <person name="Vendramin E."/>
            <person name="Meisel L.A."/>
            <person name="Decroocq V."/>
            <person name="Sosinski B."/>
            <person name="Prochnik S."/>
            <person name="Mitros T."/>
            <person name="Policriti A."/>
            <person name="Cipriani G."/>
            <person name="Dondini L."/>
            <person name="Ficklin S."/>
            <person name="Goodstein D.M."/>
            <person name="Xuan P."/>
            <person name="Del Fabbro C."/>
            <person name="Aramini V."/>
            <person name="Copetti D."/>
            <person name="Gonzalez S."/>
            <person name="Horner D.S."/>
            <person name="Falchi R."/>
            <person name="Lucas S."/>
            <person name="Mica E."/>
            <person name="Maldonado J."/>
            <person name="Lazzari B."/>
            <person name="Bielenberg D."/>
            <person name="Pirona R."/>
            <person name="Miculan M."/>
            <person name="Barakat A."/>
            <person name="Testolin R."/>
            <person name="Stella A."/>
            <person name="Tartarini S."/>
            <person name="Tonutti P."/>
            <person name="Arus P."/>
            <person name="Orellana A."/>
            <person name="Wells C."/>
            <person name="Main D."/>
            <person name="Vizzotto G."/>
            <person name="Silva H."/>
            <person name="Salamini F."/>
            <person name="Schmutz J."/>
            <person name="Morgante M."/>
            <person name="Rokhsar D.S."/>
        </authorList>
    </citation>
    <scope>NUCLEOTIDE SEQUENCE [LARGE SCALE GENOMIC DNA]</scope>
    <source>
        <strain evidence="12">cv. Nemared</strain>
    </source>
</reference>
<gene>
    <name evidence="11" type="ORF">PRUPE_1G318900</name>
</gene>
<dbReference type="SMART" id="SM00220">
    <property type="entry name" value="S_TKc"/>
    <property type="match status" value="1"/>
</dbReference>
<dbReference type="Pfam" id="PF00069">
    <property type="entry name" value="Pkinase"/>
    <property type="match status" value="1"/>
</dbReference>
<evidence type="ECO:0000256" key="3">
    <source>
        <dbReference type="ARBA" id="ARBA00022692"/>
    </source>
</evidence>
<evidence type="ECO:0000256" key="8">
    <source>
        <dbReference type="SAM" id="Phobius"/>
    </source>
</evidence>
<feature type="domain" description="Protein kinase" evidence="10">
    <location>
        <begin position="160"/>
        <end position="408"/>
    </location>
</feature>
<keyword evidence="6 8" id="KW-0472">Membrane</keyword>
<feature type="signal peptide" evidence="9">
    <location>
        <begin position="1"/>
        <end position="27"/>
    </location>
</feature>
<dbReference type="GO" id="GO:0030247">
    <property type="term" value="F:polysaccharide binding"/>
    <property type="evidence" value="ECO:0007669"/>
    <property type="project" value="InterPro"/>
</dbReference>
<dbReference type="EMBL" id="CM007651">
    <property type="protein sequence ID" value="ONI31541.1"/>
    <property type="molecule type" value="Genomic_DNA"/>
</dbReference>
<evidence type="ECO:0000256" key="6">
    <source>
        <dbReference type="ARBA" id="ARBA00023136"/>
    </source>
</evidence>
<dbReference type="InterPro" id="IPR011009">
    <property type="entry name" value="Kinase-like_dom_sf"/>
</dbReference>
<dbReference type="PROSITE" id="PS50011">
    <property type="entry name" value="PROTEIN_KINASE_DOM"/>
    <property type="match status" value="1"/>
</dbReference>
<dbReference type="GO" id="GO:0004674">
    <property type="term" value="F:protein serine/threonine kinase activity"/>
    <property type="evidence" value="ECO:0007669"/>
    <property type="project" value="UniProtKB-KW"/>
</dbReference>
<dbReference type="PANTHER" id="PTHR27009">
    <property type="entry name" value="RUST RESISTANCE KINASE LR10-RELATED"/>
    <property type="match status" value="1"/>
</dbReference>
<organism evidence="11 12">
    <name type="scientific">Prunus persica</name>
    <name type="common">Peach</name>
    <name type="synonym">Amygdalus persica</name>
    <dbReference type="NCBI Taxonomy" id="3760"/>
    <lineage>
        <taxon>Eukaryota</taxon>
        <taxon>Viridiplantae</taxon>
        <taxon>Streptophyta</taxon>
        <taxon>Embryophyta</taxon>
        <taxon>Tracheophyta</taxon>
        <taxon>Spermatophyta</taxon>
        <taxon>Magnoliopsida</taxon>
        <taxon>eudicotyledons</taxon>
        <taxon>Gunneridae</taxon>
        <taxon>Pentapetalae</taxon>
        <taxon>rosids</taxon>
        <taxon>fabids</taxon>
        <taxon>Rosales</taxon>
        <taxon>Rosaceae</taxon>
        <taxon>Amygdaloideae</taxon>
        <taxon>Amygdaleae</taxon>
        <taxon>Prunus</taxon>
    </lineage>
</organism>
<evidence type="ECO:0000256" key="4">
    <source>
        <dbReference type="ARBA" id="ARBA00022729"/>
    </source>
</evidence>
<evidence type="ECO:0000256" key="5">
    <source>
        <dbReference type="ARBA" id="ARBA00022989"/>
    </source>
</evidence>
<dbReference type="Gramene" id="ONI31541">
    <property type="protein sequence ID" value="ONI31541"/>
    <property type="gene ID" value="PRUPE_1G318900"/>
</dbReference>